<feature type="compositionally biased region" description="Acidic residues" evidence="1">
    <location>
        <begin position="79"/>
        <end position="91"/>
    </location>
</feature>
<feature type="region of interest" description="Disordered" evidence="1">
    <location>
        <begin position="41"/>
        <end position="106"/>
    </location>
</feature>
<organism evidence="3 4">
    <name type="scientific">Dicentrarchus labrax</name>
    <name type="common">European seabass</name>
    <name type="synonym">Morone labrax</name>
    <dbReference type="NCBI Taxonomy" id="13489"/>
    <lineage>
        <taxon>Eukaryota</taxon>
        <taxon>Metazoa</taxon>
        <taxon>Chordata</taxon>
        <taxon>Craniata</taxon>
        <taxon>Vertebrata</taxon>
        <taxon>Euteleostomi</taxon>
        <taxon>Actinopterygii</taxon>
        <taxon>Neopterygii</taxon>
        <taxon>Teleostei</taxon>
        <taxon>Neoteleostei</taxon>
        <taxon>Acanthomorphata</taxon>
        <taxon>Eupercaria</taxon>
        <taxon>Moronidae</taxon>
        <taxon>Dicentrarchus</taxon>
    </lineage>
</organism>
<dbReference type="Pfam" id="PF13843">
    <property type="entry name" value="DDE_Tnp_1_7"/>
    <property type="match status" value="1"/>
</dbReference>
<protein>
    <recommendedName>
        <fullName evidence="2">PiggyBac transposable element-derived protein domain-containing protein</fullName>
    </recommendedName>
</protein>
<dbReference type="GeneTree" id="ENSGT00940000165893"/>
<sequence>MHSCAHYNSITVFYLKKRFIFKQGISAWSFYGKRKESTGVRVTEEITSSSDSESNSDEDQEVIFSQNEIEAVSEGSSDKEDESSDDEDEEMDHSTKSKQAKGFSWRKQGFEHQSTAAISEFSVPDELSLRSYFAQLFDDDLFQHIAEQTNLYSCQLIGASINTTVDEIKSFVGIKLIMGVVRMPSMDDYWAEDTRYAKIANVMSVKRFKCLSRFIHFQDNQTSDPTQDQLCKVTRVLEHIRKRCLEIESENKFSIDETMVPYKGTKAGSLRQYLPSKPHHWGFKIFVRADISGIVYDFLTYTGKSTFGTGQGPAKELGVGANVVIQLCKTIKNPLECVVDFDNFFTSLPLIVHLKESLGLRSLGTNRKNRLKGYTLEDDRALLRQGRGSYDYRVDNEAEVAVVKWSDNKAVTLASSCAAISPLKEVRRFSRQERRRVAVPCPNIVSQYNVHMGGVDLADMMVALYRTPAKSHRWYLGLFWQMADIAINNGWLLYRRDVKSIGVQKHKKLKVFRLEVADALIHSGKKKGRPSKGGEENMHSPTRCIQSGSLPSIHRLKGRCRLCPEGQTTIYCTKCGVRLCIVTGKNPRNCFQFKCTADSELLLSL</sequence>
<dbReference type="PANTHER" id="PTHR47272">
    <property type="entry name" value="DDE_TNP_1_7 DOMAIN-CONTAINING PROTEIN"/>
    <property type="match status" value="1"/>
</dbReference>
<dbReference type="Ensembl" id="ENSDLAT00005007217.2">
    <property type="protein sequence ID" value="ENSDLAP00005006660.2"/>
    <property type="gene ID" value="ENSDLAG00005003423.2"/>
</dbReference>
<dbReference type="InterPro" id="IPR029526">
    <property type="entry name" value="PGBD"/>
</dbReference>
<keyword evidence="4" id="KW-1185">Reference proteome</keyword>
<accession>A0A8C4DNN4</accession>
<name>A0A8C4DNN4_DICLA</name>
<evidence type="ECO:0000256" key="1">
    <source>
        <dbReference type="SAM" id="MobiDB-lite"/>
    </source>
</evidence>
<evidence type="ECO:0000259" key="2">
    <source>
        <dbReference type="Pfam" id="PF13843"/>
    </source>
</evidence>
<evidence type="ECO:0000313" key="4">
    <source>
        <dbReference type="Proteomes" id="UP000694389"/>
    </source>
</evidence>
<reference evidence="3" key="2">
    <citation type="submission" date="2025-09" db="UniProtKB">
        <authorList>
            <consortium name="Ensembl"/>
        </authorList>
    </citation>
    <scope>IDENTIFICATION</scope>
</reference>
<dbReference type="Proteomes" id="UP000694389">
    <property type="component" value="Unassembled WGS sequence"/>
</dbReference>
<dbReference type="AlphaFoldDB" id="A0A8C4DNN4"/>
<evidence type="ECO:0000313" key="3">
    <source>
        <dbReference type="Ensembl" id="ENSDLAP00005006660.2"/>
    </source>
</evidence>
<dbReference type="PANTHER" id="PTHR47272:SF1">
    <property type="entry name" value="PIGGYBAC TRANSPOSABLE ELEMENT-DERIVED PROTEIN 3-LIKE"/>
    <property type="match status" value="1"/>
</dbReference>
<feature type="domain" description="PiggyBac transposable element-derived protein" evidence="2">
    <location>
        <begin position="131"/>
        <end position="491"/>
    </location>
</feature>
<proteinExistence type="predicted"/>
<reference evidence="3" key="1">
    <citation type="submission" date="2025-08" db="UniProtKB">
        <authorList>
            <consortium name="Ensembl"/>
        </authorList>
    </citation>
    <scope>IDENTIFICATION</scope>
</reference>